<evidence type="ECO:0000256" key="2">
    <source>
        <dbReference type="ARBA" id="ARBA00022448"/>
    </source>
</evidence>
<feature type="transmembrane region" description="Helical" evidence="10">
    <location>
        <begin position="173"/>
        <end position="193"/>
    </location>
</feature>
<dbReference type="Proteomes" id="UP001157006">
    <property type="component" value="Chromosome 2"/>
</dbReference>
<evidence type="ECO:0000259" key="11">
    <source>
        <dbReference type="Pfam" id="PF00999"/>
    </source>
</evidence>
<feature type="domain" description="Cation/H(+) antiporter central" evidence="12">
    <location>
        <begin position="490"/>
        <end position="624"/>
    </location>
</feature>
<evidence type="ECO:0000259" key="12">
    <source>
        <dbReference type="Pfam" id="PF23256"/>
    </source>
</evidence>
<feature type="transmembrane region" description="Helical" evidence="10">
    <location>
        <begin position="205"/>
        <end position="227"/>
    </location>
</feature>
<dbReference type="InterPro" id="IPR057290">
    <property type="entry name" value="CHX17_C"/>
</dbReference>
<comment type="similarity">
    <text evidence="9">Belongs to the monovalent cation:proton antiporter 2 (CPA2) transporter (TC 2.A.37) family. CHX (TC 2.A.37.4) subfamily.</text>
</comment>
<feature type="transmembrane region" description="Helical" evidence="10">
    <location>
        <begin position="416"/>
        <end position="436"/>
    </location>
</feature>
<dbReference type="GO" id="GO:0006885">
    <property type="term" value="P:regulation of pH"/>
    <property type="evidence" value="ECO:0007669"/>
    <property type="project" value="TreeGrafter"/>
</dbReference>
<dbReference type="InterPro" id="IPR050794">
    <property type="entry name" value="CPA2_transporter"/>
</dbReference>
<evidence type="ECO:0000256" key="9">
    <source>
        <dbReference type="ARBA" id="ARBA00038341"/>
    </source>
</evidence>
<dbReference type="InterPro" id="IPR057291">
    <property type="entry name" value="CHX17_2nd"/>
</dbReference>
<reference evidence="14 15" key="1">
    <citation type="submission" date="2023-01" db="EMBL/GenBank/DDBJ databases">
        <authorList>
            <person name="Kreplak J."/>
        </authorList>
    </citation>
    <scope>NUCLEOTIDE SEQUENCE [LARGE SCALE GENOMIC DNA]</scope>
</reference>
<comment type="subcellular location">
    <subcellularLocation>
        <location evidence="1">Membrane</location>
        <topology evidence="1">Multi-pass membrane protein</topology>
    </subcellularLocation>
</comment>
<dbReference type="GO" id="GO:0012505">
    <property type="term" value="C:endomembrane system"/>
    <property type="evidence" value="ECO:0007669"/>
    <property type="project" value="TreeGrafter"/>
</dbReference>
<evidence type="ECO:0000256" key="5">
    <source>
        <dbReference type="ARBA" id="ARBA00022958"/>
    </source>
</evidence>
<dbReference type="Pfam" id="PF23259">
    <property type="entry name" value="CHX17_C"/>
    <property type="match status" value="1"/>
</dbReference>
<dbReference type="Gene3D" id="1.20.1530.20">
    <property type="match status" value="1"/>
</dbReference>
<evidence type="ECO:0008006" key="16">
    <source>
        <dbReference type="Google" id="ProtNLM"/>
    </source>
</evidence>
<feature type="domain" description="Cation/H(+) antiporter C-terminal" evidence="13">
    <location>
        <begin position="629"/>
        <end position="790"/>
    </location>
</feature>
<evidence type="ECO:0000313" key="14">
    <source>
        <dbReference type="EMBL" id="CAI8597332.1"/>
    </source>
</evidence>
<accession>A0AAV0ZN27</accession>
<evidence type="ECO:0000259" key="13">
    <source>
        <dbReference type="Pfam" id="PF23259"/>
    </source>
</evidence>
<dbReference type="PANTHER" id="PTHR32468:SF77">
    <property type="entry name" value="CATION_H+ EXCHANGER 3"/>
    <property type="match status" value="1"/>
</dbReference>
<keyword evidence="7" id="KW-0406">Ion transport</keyword>
<keyword evidence="5" id="KW-0630">Potassium</keyword>
<evidence type="ECO:0000256" key="3">
    <source>
        <dbReference type="ARBA" id="ARBA00022538"/>
    </source>
</evidence>
<dbReference type="GO" id="GO:0016020">
    <property type="term" value="C:membrane"/>
    <property type="evidence" value="ECO:0007669"/>
    <property type="project" value="UniProtKB-SubCell"/>
</dbReference>
<dbReference type="InterPro" id="IPR006153">
    <property type="entry name" value="Cation/H_exchanger_TM"/>
</dbReference>
<feature type="transmembrane region" description="Helical" evidence="10">
    <location>
        <begin position="383"/>
        <end position="404"/>
    </location>
</feature>
<evidence type="ECO:0000256" key="10">
    <source>
        <dbReference type="SAM" id="Phobius"/>
    </source>
</evidence>
<dbReference type="InterPro" id="IPR038770">
    <property type="entry name" value="Na+/solute_symporter_sf"/>
</dbReference>
<dbReference type="AlphaFoldDB" id="A0AAV0ZN27"/>
<protein>
    <recommendedName>
        <fullName evidence="16">Cation/H+ exchanger domain-containing protein</fullName>
    </recommendedName>
</protein>
<keyword evidence="15" id="KW-1185">Reference proteome</keyword>
<dbReference type="PANTHER" id="PTHR32468">
    <property type="entry name" value="CATION/H + ANTIPORTER"/>
    <property type="match status" value="1"/>
</dbReference>
<evidence type="ECO:0000256" key="6">
    <source>
        <dbReference type="ARBA" id="ARBA00022989"/>
    </source>
</evidence>
<feature type="transmembrane region" description="Helical" evidence="10">
    <location>
        <begin position="133"/>
        <end position="153"/>
    </location>
</feature>
<dbReference type="Pfam" id="PF00999">
    <property type="entry name" value="Na_H_Exchanger"/>
    <property type="match status" value="1"/>
</dbReference>
<feature type="transmembrane region" description="Helical" evidence="10">
    <location>
        <begin position="322"/>
        <end position="342"/>
    </location>
</feature>
<keyword evidence="6 10" id="KW-1133">Transmembrane helix</keyword>
<dbReference type="GO" id="GO:0006813">
    <property type="term" value="P:potassium ion transport"/>
    <property type="evidence" value="ECO:0007669"/>
    <property type="project" value="UniProtKB-KW"/>
</dbReference>
<dbReference type="GO" id="GO:1902600">
    <property type="term" value="P:proton transmembrane transport"/>
    <property type="evidence" value="ECO:0007669"/>
    <property type="project" value="InterPro"/>
</dbReference>
<evidence type="ECO:0000256" key="4">
    <source>
        <dbReference type="ARBA" id="ARBA00022692"/>
    </source>
</evidence>
<dbReference type="Pfam" id="PF23256">
    <property type="entry name" value="CHX17_2nd"/>
    <property type="match status" value="1"/>
</dbReference>
<gene>
    <name evidence="14" type="ORF">VFH_II076720</name>
</gene>
<keyword evidence="2" id="KW-0813">Transport</keyword>
<evidence type="ECO:0000256" key="8">
    <source>
        <dbReference type="ARBA" id="ARBA00023136"/>
    </source>
</evidence>
<feature type="transmembrane region" description="Helical" evidence="10">
    <location>
        <begin position="233"/>
        <end position="253"/>
    </location>
</feature>
<keyword evidence="8 10" id="KW-0472">Membrane</keyword>
<keyword evidence="3" id="KW-0633">Potassium transport</keyword>
<evidence type="ECO:0000313" key="15">
    <source>
        <dbReference type="Proteomes" id="UP001157006"/>
    </source>
</evidence>
<name>A0AAV0ZN27_VICFA</name>
<feature type="transmembrane region" description="Helical" evidence="10">
    <location>
        <begin position="349"/>
        <end position="371"/>
    </location>
</feature>
<proteinExistence type="inferred from homology"/>
<sequence length="823" mass="92143">MEMKDNEISSSKLYGCYYTSVSNANDIWQSDSVLTFYLPSFAAELAFMLFTNRCLYYLLRPFNQPRIVVEILIGFMMSPEVFGKTEFFKLLAPIKLVVVNETISYVGLVYYVFLAGLDMNLETITSARKKATTIAIAATVIPMVMGGAMYTLLQSMYTGPPEYLAHYDTQKAYMFWTLIYSVTGFPIVTQILADLKLLYTGLGKVALTVAMIIDFYNWVLFALLLPLAFNQTVAIYSVISTGAFVLLCFIVIQPRLVQFVVRKTNQNEWDNCQLFYVVMGAYIFAFVTDFLGTHPVVGALVYGMMLPRGKFSNMLIEKTEDFASVYLAPLFFASCGVRLRIFSVIETQGLAVVVIVLVLSCIPKVLSTVIATQLFGMPLHEGVAIGLLMNSKGILPLIMLIVAWDKEILSVESYSIIIISVLLMTLLVPIIINGIYKPRQLYKQNKLRTIQNLKAEAELKILACVHNPRQATGMINILETSNAIKLSPLRIFVLHLVEITVNTASLLAAHINTQSGAQALTETEQDLENITITFKDYAEQNQNIRVETFAAVSTYSTIHEDIHNVARENRATLILLPFHKQSNVEGILETMDGAFKDINQNVMRDAPCSVAIFVDRGLGSLFKVNLRLLMVFFGGPDDREALALAWRMSKHEGIQLSVVRVNMLGEAAQVDSSPQAESRELFSAVMDSEKQREFDDEYVSSFRLKAVNNKDSITYSEKEVHSSNDIPLVLEELDKLGYDLYILGQGTRRNYLMLSDLLKRTDCPELGVIGDMIASNNFGSCSSLLVVQQYGFGGMVFDNTTQNPCQQPIYDCESGDVYLRVEQ</sequence>
<feature type="transmembrane region" description="Helical" evidence="10">
    <location>
        <begin position="274"/>
        <end position="302"/>
    </location>
</feature>
<feature type="domain" description="Cation/H+ exchanger transmembrane" evidence="11">
    <location>
        <begin position="56"/>
        <end position="432"/>
    </location>
</feature>
<evidence type="ECO:0000256" key="1">
    <source>
        <dbReference type="ARBA" id="ARBA00004141"/>
    </source>
</evidence>
<dbReference type="EMBL" id="OX451737">
    <property type="protein sequence ID" value="CAI8597332.1"/>
    <property type="molecule type" value="Genomic_DNA"/>
</dbReference>
<dbReference type="Gene3D" id="3.40.50.12370">
    <property type="match status" value="1"/>
</dbReference>
<keyword evidence="4 10" id="KW-0812">Transmembrane</keyword>
<organism evidence="14 15">
    <name type="scientific">Vicia faba</name>
    <name type="common">Broad bean</name>
    <name type="synonym">Faba vulgaris</name>
    <dbReference type="NCBI Taxonomy" id="3906"/>
    <lineage>
        <taxon>Eukaryota</taxon>
        <taxon>Viridiplantae</taxon>
        <taxon>Streptophyta</taxon>
        <taxon>Embryophyta</taxon>
        <taxon>Tracheophyta</taxon>
        <taxon>Spermatophyta</taxon>
        <taxon>Magnoliopsida</taxon>
        <taxon>eudicotyledons</taxon>
        <taxon>Gunneridae</taxon>
        <taxon>Pentapetalae</taxon>
        <taxon>rosids</taxon>
        <taxon>fabids</taxon>
        <taxon>Fabales</taxon>
        <taxon>Fabaceae</taxon>
        <taxon>Papilionoideae</taxon>
        <taxon>50 kb inversion clade</taxon>
        <taxon>NPAAA clade</taxon>
        <taxon>Hologalegina</taxon>
        <taxon>IRL clade</taxon>
        <taxon>Fabeae</taxon>
        <taxon>Vicia</taxon>
    </lineage>
</organism>
<evidence type="ECO:0000256" key="7">
    <source>
        <dbReference type="ARBA" id="ARBA00023065"/>
    </source>
</evidence>
<dbReference type="GO" id="GO:0015297">
    <property type="term" value="F:antiporter activity"/>
    <property type="evidence" value="ECO:0007669"/>
    <property type="project" value="InterPro"/>
</dbReference>
<feature type="transmembrane region" description="Helical" evidence="10">
    <location>
        <begin position="103"/>
        <end position="121"/>
    </location>
</feature>